<evidence type="ECO:0000256" key="2">
    <source>
        <dbReference type="PIRSR" id="PIRSR605511-1"/>
    </source>
</evidence>
<feature type="domain" description="SMP-30/Gluconolactonase/LRE-like region" evidence="4">
    <location>
        <begin position="21"/>
        <end position="261"/>
    </location>
</feature>
<evidence type="ECO:0000313" key="6">
    <source>
        <dbReference type="Proteomes" id="UP000718281"/>
    </source>
</evidence>
<accession>A0A935CGH8</accession>
<feature type="binding site" evidence="3">
    <location>
        <position position="203"/>
    </location>
    <ligand>
        <name>a divalent metal cation</name>
        <dbReference type="ChEBI" id="CHEBI:60240"/>
    </ligand>
</feature>
<comment type="caution">
    <text evidence="5">The sequence shown here is derived from an EMBL/GenBank/DDBJ whole genome shotgun (WGS) entry which is preliminary data.</text>
</comment>
<reference evidence="5 6" key="1">
    <citation type="submission" date="2020-10" db="EMBL/GenBank/DDBJ databases">
        <title>Connecting structure to function with the recovery of over 1000 high-quality activated sludge metagenome-assembled genomes encoding full-length rRNA genes using long-read sequencing.</title>
        <authorList>
            <person name="Singleton C.M."/>
            <person name="Petriglieri F."/>
            <person name="Kristensen J.M."/>
            <person name="Kirkegaard R.H."/>
            <person name="Michaelsen T.Y."/>
            <person name="Andersen M.H."/>
            <person name="Karst S.M."/>
            <person name="Dueholm M.S."/>
            <person name="Nielsen P.H."/>
            <person name="Albertsen M."/>
        </authorList>
    </citation>
    <scope>NUCLEOTIDE SEQUENCE [LARGE SCALE GENOMIC DNA]</scope>
    <source>
        <strain evidence="5">AalE_18-Q3-R2-46_BAT3C.188</strain>
    </source>
</reference>
<feature type="binding site" evidence="3">
    <location>
        <position position="152"/>
    </location>
    <ligand>
        <name>a divalent metal cation</name>
        <dbReference type="ChEBI" id="CHEBI:60240"/>
    </ligand>
</feature>
<feature type="binding site" evidence="3">
    <location>
        <position position="23"/>
    </location>
    <ligand>
        <name>a divalent metal cation</name>
        <dbReference type="ChEBI" id="CHEBI:60240"/>
    </ligand>
</feature>
<dbReference type="PANTHER" id="PTHR10907">
    <property type="entry name" value="REGUCALCIN"/>
    <property type="match status" value="1"/>
</dbReference>
<protein>
    <submittedName>
        <fullName evidence="5">SMP-30/gluconolactonase/LRE family protein</fullName>
    </submittedName>
</protein>
<comment type="cofactor">
    <cofactor evidence="3">
        <name>Zn(2+)</name>
        <dbReference type="ChEBI" id="CHEBI:29105"/>
    </cofactor>
    <text evidence="3">Binds 1 divalent metal cation per subunit.</text>
</comment>
<feature type="binding site" evidence="3">
    <location>
        <position position="106"/>
    </location>
    <ligand>
        <name>substrate</name>
    </ligand>
</feature>
<evidence type="ECO:0000256" key="1">
    <source>
        <dbReference type="ARBA" id="ARBA00008853"/>
    </source>
</evidence>
<evidence type="ECO:0000256" key="3">
    <source>
        <dbReference type="PIRSR" id="PIRSR605511-2"/>
    </source>
</evidence>
<dbReference type="GO" id="GO:0019853">
    <property type="term" value="P:L-ascorbic acid biosynthetic process"/>
    <property type="evidence" value="ECO:0007669"/>
    <property type="project" value="TreeGrafter"/>
</dbReference>
<dbReference type="InterPro" id="IPR005511">
    <property type="entry name" value="SMP-30"/>
</dbReference>
<keyword evidence="3" id="KW-0479">Metal-binding</keyword>
<feature type="binding site" evidence="3">
    <location>
        <position position="104"/>
    </location>
    <ligand>
        <name>substrate</name>
    </ligand>
</feature>
<name>A0A935CGH8_9MICO</name>
<dbReference type="GO" id="GO:0005509">
    <property type="term" value="F:calcium ion binding"/>
    <property type="evidence" value="ECO:0007669"/>
    <property type="project" value="TreeGrafter"/>
</dbReference>
<dbReference type="GO" id="GO:0004341">
    <property type="term" value="F:gluconolactonase activity"/>
    <property type="evidence" value="ECO:0007669"/>
    <property type="project" value="TreeGrafter"/>
</dbReference>
<dbReference type="InterPro" id="IPR011042">
    <property type="entry name" value="6-blade_b-propeller_TolB-like"/>
</dbReference>
<dbReference type="EMBL" id="JADIXZ010000007">
    <property type="protein sequence ID" value="MBK6302151.1"/>
    <property type="molecule type" value="Genomic_DNA"/>
</dbReference>
<comment type="similarity">
    <text evidence="1">Belongs to the SMP-30/CGR1 family.</text>
</comment>
<proteinExistence type="inferred from homology"/>
<feature type="active site" description="Proton donor/acceptor" evidence="2">
    <location>
        <position position="203"/>
    </location>
</feature>
<dbReference type="AlphaFoldDB" id="A0A935CGH8"/>
<dbReference type="InterPro" id="IPR013658">
    <property type="entry name" value="SGL"/>
</dbReference>
<keyword evidence="3" id="KW-0862">Zinc</keyword>
<dbReference type="Proteomes" id="UP000718281">
    <property type="component" value="Unassembled WGS sequence"/>
</dbReference>
<dbReference type="PANTHER" id="PTHR10907:SF47">
    <property type="entry name" value="REGUCALCIN"/>
    <property type="match status" value="1"/>
</dbReference>
<dbReference type="Gene3D" id="2.120.10.30">
    <property type="entry name" value="TolB, C-terminal domain"/>
    <property type="match status" value="1"/>
</dbReference>
<evidence type="ECO:0000313" key="5">
    <source>
        <dbReference type="EMBL" id="MBK6302151.1"/>
    </source>
</evidence>
<organism evidence="5 6">
    <name type="scientific">Candidatus Phosphoribacter hodrii</name>
    <dbReference type="NCBI Taxonomy" id="2953743"/>
    <lineage>
        <taxon>Bacteria</taxon>
        <taxon>Bacillati</taxon>
        <taxon>Actinomycetota</taxon>
        <taxon>Actinomycetes</taxon>
        <taxon>Micrococcales</taxon>
        <taxon>Dermatophilaceae</taxon>
        <taxon>Candidatus Phosphoribacter</taxon>
    </lineage>
</organism>
<evidence type="ECO:0000259" key="4">
    <source>
        <dbReference type="Pfam" id="PF08450"/>
    </source>
</evidence>
<dbReference type="Pfam" id="PF08450">
    <property type="entry name" value="SGL"/>
    <property type="match status" value="1"/>
</dbReference>
<dbReference type="PRINTS" id="PR01790">
    <property type="entry name" value="SMP30FAMILY"/>
</dbReference>
<sequence length="294" mass="30985">MQQFGQGLQAPDFVVEASDVLGEGPCWDPRDGSLGWVDIRGRAVHTWWPATGRRERRVLPDEVSLALPRVSGGRVVAQVDTIAVADGIHLREVCRVPADRVHTRLNDGCVDRDGALWVGTYSLRGEAEAVLLHVDPSSGEVTVVVDGLVASNGLAWSADGERLFAVDTGRGRLDVYDRVDGARPALRPGRLLVDFAGGVGRPDGIAIDADGGVWVAMWGGGEVRRYAPGGDLDVVIRVPVTYPTSAAFGGADLATLFVTTSRIHLPPAAVEPLAGHVLAYATGAHGIPLPAFAG</sequence>
<gene>
    <name evidence="5" type="ORF">IPF40_14315</name>
</gene>
<dbReference type="SUPFAM" id="SSF63829">
    <property type="entry name" value="Calcium-dependent phosphotriesterase"/>
    <property type="match status" value="1"/>
</dbReference>